<dbReference type="Proteomes" id="UP000777440">
    <property type="component" value="Unassembled WGS sequence"/>
</dbReference>
<keyword evidence="1" id="KW-0472">Membrane</keyword>
<name>A0ABS7HZB3_9MICO</name>
<feature type="transmembrane region" description="Helical" evidence="1">
    <location>
        <begin position="73"/>
        <end position="97"/>
    </location>
</feature>
<feature type="domain" description="DUF1206" evidence="2">
    <location>
        <begin position="208"/>
        <end position="275"/>
    </location>
</feature>
<feature type="domain" description="DUF1206" evidence="2">
    <location>
        <begin position="30"/>
        <end position="95"/>
    </location>
</feature>
<keyword evidence="4" id="KW-1185">Reference proteome</keyword>
<keyword evidence="1" id="KW-0812">Transmembrane</keyword>
<feature type="transmembrane region" description="Helical" evidence="1">
    <location>
        <begin position="249"/>
        <end position="271"/>
    </location>
</feature>
<comment type="caution">
    <text evidence="3">The sequence shown here is derived from an EMBL/GenBank/DDBJ whole genome shotgun (WGS) entry which is preliminary data.</text>
</comment>
<feature type="transmembrane region" description="Helical" evidence="1">
    <location>
        <begin position="32"/>
        <end position="53"/>
    </location>
</feature>
<sequence length="278" mass="28109">MTAGGRVKSNAKQLALGAESSSVFEVVARAGYVANALIHALIGVIVIVIASGGKGEGDQAGAMKAVAAAPAGFVVLWLIAIGLCALGVWHAAEGLLARDRSGDTKGAARKWGRRLAEWGQAAVFLALGLISAAVAIGARPDADQTAEHASRALLRVPGGSIVLAGIGLVIAIAGIAFVAMGVRRSFRARMRIPDGAPGRWVMVLGVSGFVAKGVALFSLGALLTVSAFLTDADTAGSLDGAVDAMLALPLGPALAWTIGVGFLAYAAFTVARARFARM</sequence>
<feature type="transmembrane region" description="Helical" evidence="1">
    <location>
        <begin position="158"/>
        <end position="179"/>
    </location>
</feature>
<keyword evidence="1" id="KW-1133">Transmembrane helix</keyword>
<organism evidence="3 4">
    <name type="scientific">Microbacterium ureisolvens</name>
    <dbReference type="NCBI Taxonomy" id="2781186"/>
    <lineage>
        <taxon>Bacteria</taxon>
        <taxon>Bacillati</taxon>
        <taxon>Actinomycetota</taxon>
        <taxon>Actinomycetes</taxon>
        <taxon>Micrococcales</taxon>
        <taxon>Microbacteriaceae</taxon>
        <taxon>Microbacterium</taxon>
    </lineage>
</organism>
<feature type="transmembrane region" description="Helical" evidence="1">
    <location>
        <begin position="118"/>
        <end position="138"/>
    </location>
</feature>
<dbReference type="Pfam" id="PF06724">
    <property type="entry name" value="DUF1206"/>
    <property type="match status" value="3"/>
</dbReference>
<protein>
    <submittedName>
        <fullName evidence="3">DUF1206 domain-containing protein</fullName>
    </submittedName>
</protein>
<proteinExistence type="predicted"/>
<evidence type="ECO:0000313" key="3">
    <source>
        <dbReference type="EMBL" id="MBW9109925.1"/>
    </source>
</evidence>
<evidence type="ECO:0000259" key="2">
    <source>
        <dbReference type="Pfam" id="PF06724"/>
    </source>
</evidence>
<reference evidence="3 4" key="1">
    <citation type="journal article" date="2021" name="MBio">
        <title>Poor Competitiveness of Bradyrhizobium in Pigeon Pea Root Colonization in Indian Soils.</title>
        <authorList>
            <person name="Chalasani D."/>
            <person name="Basu A."/>
            <person name="Pullabhotla S.V.S.R.N."/>
            <person name="Jorrin B."/>
            <person name="Neal A.L."/>
            <person name="Poole P.S."/>
            <person name="Podile A.R."/>
            <person name="Tkacz A."/>
        </authorList>
    </citation>
    <scope>NUCLEOTIDE SEQUENCE [LARGE SCALE GENOMIC DNA]</scope>
    <source>
        <strain evidence="3 4">HU12</strain>
    </source>
</reference>
<dbReference type="EMBL" id="JAEUAX010000004">
    <property type="protein sequence ID" value="MBW9109925.1"/>
    <property type="molecule type" value="Genomic_DNA"/>
</dbReference>
<evidence type="ECO:0000313" key="4">
    <source>
        <dbReference type="Proteomes" id="UP000777440"/>
    </source>
</evidence>
<feature type="domain" description="DUF1206" evidence="2">
    <location>
        <begin position="119"/>
        <end position="184"/>
    </location>
</feature>
<accession>A0ABS7HZB3</accession>
<feature type="transmembrane region" description="Helical" evidence="1">
    <location>
        <begin position="200"/>
        <end position="229"/>
    </location>
</feature>
<gene>
    <name evidence="3" type="ORF">JNB61_09090</name>
</gene>
<dbReference type="InterPro" id="IPR009597">
    <property type="entry name" value="DUF1206"/>
</dbReference>
<evidence type="ECO:0000256" key="1">
    <source>
        <dbReference type="SAM" id="Phobius"/>
    </source>
</evidence>